<gene>
    <name evidence="2" type="ORF">FIV42_29500</name>
</gene>
<keyword evidence="1" id="KW-0732">Signal</keyword>
<keyword evidence="3" id="KW-1185">Reference proteome</keyword>
<feature type="signal peptide" evidence="1">
    <location>
        <begin position="1"/>
        <end position="34"/>
    </location>
</feature>
<evidence type="ECO:0000313" key="3">
    <source>
        <dbReference type="Proteomes" id="UP000315995"/>
    </source>
</evidence>
<dbReference type="OrthoDB" id="5525767at2"/>
<dbReference type="RefSeq" id="WP_141201176.1">
    <property type="nucleotide sequence ID" value="NZ_CP041186.1"/>
</dbReference>
<name>A0A4Y6Q2G9_PERCE</name>
<evidence type="ECO:0008006" key="4">
    <source>
        <dbReference type="Google" id="ProtNLM"/>
    </source>
</evidence>
<accession>A0A4Y6Q2G9</accession>
<feature type="chain" id="PRO_5030106903" description="Outer membrane protein beta-barrel domain-containing protein" evidence="1">
    <location>
        <begin position="35"/>
        <end position="223"/>
    </location>
</feature>
<sequence>MARNKPKATHQTLLRLLSTFLLAAALALPAAANAQSVKLPKKGMQYFTFGLSLNPGFLYDDTAEMRGVPNASAAAASMAQIGVTQIVTRTFYMSAEAQAGLQWLNDNTADKDGNAPSSTNFAWQLGLYMNWLPLGEELGFVTTGGIQLFQAHLDDAPLQILGGELRVGKYIWTAEEDFLLVQAGYTAPFIQGLDRPTEFGETSEWSDRNWSFHRFSIGFQYGF</sequence>
<accession>A0A5B8YH36</accession>
<protein>
    <recommendedName>
        <fullName evidence="4">Outer membrane protein beta-barrel domain-containing protein</fullName>
    </recommendedName>
</protein>
<organism evidence="2 3">
    <name type="scientific">Persicimonas caeni</name>
    <dbReference type="NCBI Taxonomy" id="2292766"/>
    <lineage>
        <taxon>Bacteria</taxon>
        <taxon>Deltaproteobacteria</taxon>
        <taxon>Bradymonadales</taxon>
        <taxon>Bradymonadaceae</taxon>
        <taxon>Persicimonas</taxon>
    </lineage>
</organism>
<evidence type="ECO:0000313" key="2">
    <source>
        <dbReference type="EMBL" id="QDG54732.1"/>
    </source>
</evidence>
<dbReference type="EMBL" id="CP041186">
    <property type="protein sequence ID" value="QDG54732.1"/>
    <property type="molecule type" value="Genomic_DNA"/>
</dbReference>
<dbReference type="Proteomes" id="UP000315995">
    <property type="component" value="Chromosome"/>
</dbReference>
<proteinExistence type="predicted"/>
<dbReference type="AlphaFoldDB" id="A0A4Y6Q2G9"/>
<reference evidence="2 3" key="1">
    <citation type="submission" date="2019-06" db="EMBL/GenBank/DDBJ databases">
        <title>Persicimonas caeni gen. nov., sp. nov., a predatory bacterium isolated from solar saltern.</title>
        <authorList>
            <person name="Wang S."/>
        </authorList>
    </citation>
    <scope>NUCLEOTIDE SEQUENCE [LARGE SCALE GENOMIC DNA]</scope>
    <source>
        <strain evidence="2 3">YN101</strain>
    </source>
</reference>
<evidence type="ECO:0000256" key="1">
    <source>
        <dbReference type="SAM" id="SignalP"/>
    </source>
</evidence>